<dbReference type="RefSeq" id="WP_215235614.1">
    <property type="nucleotide sequence ID" value="NZ_CAJRAU010000007.1"/>
</dbReference>
<evidence type="ECO:0000256" key="2">
    <source>
        <dbReference type="ARBA" id="ARBA00022723"/>
    </source>
</evidence>
<dbReference type="InterPro" id="IPR002678">
    <property type="entry name" value="DUF34/NIF3"/>
</dbReference>
<sequence length="365" mass="40816">MTFVKEIIQELEYLAPLAYQEGYDNAGLLVGSPDIPVTGVLLTLDVTEEVVEEAIERNCNLIVAHHPIIFKGLKKLNGSNYVERTVIKAIKNDIAIYATHTNLDHVPQGVNWQIAELLGLNNLRVLAPKSQILTKLTFFSPVANTQEILDALFAAGAGRIGQYENCSFRTEGMGSFMPNQQANPVIGERGTQEVVAEHRSEVMFPSYLQSKMMSVLRKMHPYEEVAYYLTTLENENQEVGAGAVGELEVEMTADEFLRHLQSQMHLKVIKHTESVEKVKKVAVCGGAGSFLLKDAIRAGADVFVTSDYKYHEFFDAEGQIMICDIGHYESEVYTKNLLYKYLSGKFSNFALCLSQVNTNPVRYFV</sequence>
<comment type="similarity">
    <text evidence="1 3">Belongs to the GTP cyclohydrolase I type 2/NIF3 family.</text>
</comment>
<dbReference type="PANTHER" id="PTHR13799:SF14">
    <property type="entry name" value="GTP CYCLOHYDROLASE 1 TYPE 2 HOMOLOG"/>
    <property type="match status" value="1"/>
</dbReference>
<organism evidence="4 5">
    <name type="scientific">Dyadobacter linearis</name>
    <dbReference type="NCBI Taxonomy" id="2823330"/>
    <lineage>
        <taxon>Bacteria</taxon>
        <taxon>Pseudomonadati</taxon>
        <taxon>Bacteroidota</taxon>
        <taxon>Cytophagia</taxon>
        <taxon>Cytophagales</taxon>
        <taxon>Spirosomataceae</taxon>
        <taxon>Dyadobacter</taxon>
    </lineage>
</organism>
<keyword evidence="2 3" id="KW-0479">Metal-binding</keyword>
<comment type="caution">
    <text evidence="4">The sequence shown here is derived from an EMBL/GenBank/DDBJ whole genome shotgun (WGS) entry which is preliminary data.</text>
</comment>
<dbReference type="InterPro" id="IPR015867">
    <property type="entry name" value="N-reg_PII/ATP_PRibTrfase_C"/>
</dbReference>
<evidence type="ECO:0000313" key="5">
    <source>
        <dbReference type="Proteomes" id="UP000679725"/>
    </source>
</evidence>
<protein>
    <recommendedName>
        <fullName evidence="3">GTP cyclohydrolase 1 type 2 homolog</fullName>
    </recommendedName>
</protein>
<dbReference type="PANTHER" id="PTHR13799">
    <property type="entry name" value="NGG1 INTERACTING FACTOR 3"/>
    <property type="match status" value="1"/>
</dbReference>
<dbReference type="Proteomes" id="UP000679725">
    <property type="component" value="Unassembled WGS sequence"/>
</dbReference>
<name>A0ABM8UVP0_9BACT</name>
<gene>
    <name evidence="4" type="ORF">DYBT9623_04323</name>
</gene>
<dbReference type="Gene3D" id="3.40.1390.30">
    <property type="entry name" value="NIF3 (NGG1p interacting factor 3)-like"/>
    <property type="match status" value="1"/>
</dbReference>
<evidence type="ECO:0000256" key="1">
    <source>
        <dbReference type="ARBA" id="ARBA00006964"/>
    </source>
</evidence>
<reference evidence="4 5" key="1">
    <citation type="submission" date="2021-04" db="EMBL/GenBank/DDBJ databases">
        <authorList>
            <person name="Rodrigo-Torres L."/>
            <person name="Arahal R. D."/>
            <person name="Lucena T."/>
        </authorList>
    </citation>
    <scope>NUCLEOTIDE SEQUENCE [LARGE SCALE GENOMIC DNA]</scope>
    <source>
        <strain evidence="4 5">CECT 9623</strain>
    </source>
</reference>
<dbReference type="SUPFAM" id="SSF102705">
    <property type="entry name" value="NIF3 (NGG1p interacting factor 3)-like"/>
    <property type="match status" value="1"/>
</dbReference>
<keyword evidence="5" id="KW-1185">Reference proteome</keyword>
<dbReference type="InterPro" id="IPR017221">
    <property type="entry name" value="DUF34/NIF3_bac"/>
</dbReference>
<proteinExistence type="inferred from homology"/>
<evidence type="ECO:0000313" key="4">
    <source>
        <dbReference type="EMBL" id="CAG5072784.1"/>
    </source>
</evidence>
<evidence type="ECO:0000256" key="3">
    <source>
        <dbReference type="PIRNR" id="PIRNR037489"/>
    </source>
</evidence>
<dbReference type="Gene3D" id="3.30.70.120">
    <property type="match status" value="1"/>
</dbReference>
<dbReference type="EMBL" id="CAJRAU010000007">
    <property type="protein sequence ID" value="CAG5072784.1"/>
    <property type="molecule type" value="Genomic_DNA"/>
</dbReference>
<dbReference type="InterPro" id="IPR036069">
    <property type="entry name" value="DUF34/NIF3_sf"/>
</dbReference>
<dbReference type="Pfam" id="PF01784">
    <property type="entry name" value="DUF34_NIF3"/>
    <property type="match status" value="1"/>
</dbReference>
<dbReference type="NCBIfam" id="TIGR00486">
    <property type="entry name" value="YbgI_SA1388"/>
    <property type="match status" value="1"/>
</dbReference>
<dbReference type="PIRSF" id="PIRSF037489">
    <property type="entry name" value="UCP037489_NIF3_YqfO"/>
    <property type="match status" value="1"/>
</dbReference>
<accession>A0ABM8UVP0</accession>